<proteinExistence type="predicted"/>
<name>A0A699L349_TANCI</name>
<protein>
    <submittedName>
        <fullName evidence="2">Uncharacterized protein</fullName>
    </submittedName>
</protein>
<comment type="caution">
    <text evidence="2">The sequence shown here is derived from an EMBL/GenBank/DDBJ whole genome shotgun (WGS) entry which is preliminary data.</text>
</comment>
<feature type="non-terminal residue" evidence="2">
    <location>
        <position position="1"/>
    </location>
</feature>
<feature type="region of interest" description="Disordered" evidence="1">
    <location>
        <begin position="57"/>
        <end position="77"/>
    </location>
</feature>
<sequence length="99" mass="11091">ASLAIITTVVSAWSFLPTYMDLLAMRKRWSGDVLNARGKGMELHLGNLTRTLIKPAESKPRASSLSKPAHKHAKNEFSKSEVKKWAIDDINKTISWLDN</sequence>
<evidence type="ECO:0000313" key="2">
    <source>
        <dbReference type="EMBL" id="GFB14809.1"/>
    </source>
</evidence>
<dbReference type="AlphaFoldDB" id="A0A699L349"/>
<reference evidence="2" key="1">
    <citation type="journal article" date="2019" name="Sci. Rep.">
        <title>Draft genome of Tanacetum cinerariifolium, the natural source of mosquito coil.</title>
        <authorList>
            <person name="Yamashiro T."/>
            <person name="Shiraishi A."/>
            <person name="Satake H."/>
            <person name="Nakayama K."/>
        </authorList>
    </citation>
    <scope>NUCLEOTIDE SEQUENCE</scope>
</reference>
<dbReference type="EMBL" id="BKCJ010562549">
    <property type="protein sequence ID" value="GFB14809.1"/>
    <property type="molecule type" value="Genomic_DNA"/>
</dbReference>
<organism evidence="2">
    <name type="scientific">Tanacetum cinerariifolium</name>
    <name type="common">Dalmatian daisy</name>
    <name type="synonym">Chrysanthemum cinerariifolium</name>
    <dbReference type="NCBI Taxonomy" id="118510"/>
    <lineage>
        <taxon>Eukaryota</taxon>
        <taxon>Viridiplantae</taxon>
        <taxon>Streptophyta</taxon>
        <taxon>Embryophyta</taxon>
        <taxon>Tracheophyta</taxon>
        <taxon>Spermatophyta</taxon>
        <taxon>Magnoliopsida</taxon>
        <taxon>eudicotyledons</taxon>
        <taxon>Gunneridae</taxon>
        <taxon>Pentapetalae</taxon>
        <taxon>asterids</taxon>
        <taxon>campanulids</taxon>
        <taxon>Asterales</taxon>
        <taxon>Asteraceae</taxon>
        <taxon>Asteroideae</taxon>
        <taxon>Anthemideae</taxon>
        <taxon>Anthemidinae</taxon>
        <taxon>Tanacetum</taxon>
    </lineage>
</organism>
<accession>A0A699L349</accession>
<evidence type="ECO:0000256" key="1">
    <source>
        <dbReference type="SAM" id="MobiDB-lite"/>
    </source>
</evidence>
<gene>
    <name evidence="2" type="ORF">Tci_686780</name>
</gene>